<dbReference type="PANTHER" id="PTHR11439">
    <property type="entry name" value="GAG-POL-RELATED RETROTRANSPOSON"/>
    <property type="match status" value="1"/>
</dbReference>
<dbReference type="EMBL" id="KL367553">
    <property type="protein sequence ID" value="KFD64626.1"/>
    <property type="molecule type" value="Genomic_DNA"/>
</dbReference>
<dbReference type="CDD" id="cd09272">
    <property type="entry name" value="RNase_HI_RT_Ty1"/>
    <property type="match status" value="1"/>
</dbReference>
<sequence length="417" mass="46494">MSLTLMKSEQVSELEDFFHRVSAAVSTMKLFGLHHDLSSSRLLEHVTAKLTPRLCEQWFVQSSQLTSVPNSETGIGWLENVWRLKLLSATRQLSAIIKYTYGASTVSSSEECCACLVFGSLPIDERSLQVCRKGLGIRCLEQGLRKANCPLNIICQETGCTSAHHRRLHGAPQIARPVQSIIMVTEAIGTPKEVNIGTAAARDYQQNVICAVVPVRLQCNGRAVDSFALLDSGSEVTLMDRNVTDTLEVDRAIAVPRLDVLVLVVHLPAVKAKSDARVLLQWVPCPAAADALMQITQVTSEPDIHTGVVCVYAEGIISWISQKQRSVVLSTTEAEYVSASEPTRELMWLKRFLSEVTDVKQIPVLFTDNMEALTLSKNPEFHKRSKHIAVRFHFVREKWKDKEIDIQHISTKYQTAF</sequence>
<evidence type="ECO:0000313" key="1">
    <source>
        <dbReference type="EMBL" id="KFD64626.1"/>
    </source>
</evidence>
<dbReference type="AlphaFoldDB" id="A0A085N580"/>
<protein>
    <submittedName>
        <fullName evidence="1">Uncharacterized protein</fullName>
    </submittedName>
</protein>
<organism evidence="1">
    <name type="scientific">Trichuris suis</name>
    <name type="common">pig whipworm</name>
    <dbReference type="NCBI Taxonomy" id="68888"/>
    <lineage>
        <taxon>Eukaryota</taxon>
        <taxon>Metazoa</taxon>
        <taxon>Ecdysozoa</taxon>
        <taxon>Nematoda</taxon>
        <taxon>Enoplea</taxon>
        <taxon>Dorylaimia</taxon>
        <taxon>Trichinellida</taxon>
        <taxon>Trichuridae</taxon>
        <taxon>Trichuris</taxon>
    </lineage>
</organism>
<gene>
    <name evidence="1" type="ORF">M514_23228</name>
</gene>
<reference evidence="1" key="1">
    <citation type="journal article" date="2014" name="Nat. Genet.">
        <title>Genome and transcriptome of the porcine whipworm Trichuris suis.</title>
        <authorList>
            <person name="Jex A.R."/>
            <person name="Nejsum P."/>
            <person name="Schwarz E.M."/>
            <person name="Hu L."/>
            <person name="Young N.D."/>
            <person name="Hall R.S."/>
            <person name="Korhonen P.K."/>
            <person name="Liao S."/>
            <person name="Thamsborg S."/>
            <person name="Xia J."/>
            <person name="Xu P."/>
            <person name="Wang S."/>
            <person name="Scheerlinck J.P."/>
            <person name="Hofmann A."/>
            <person name="Sternberg P.W."/>
            <person name="Wang J."/>
            <person name="Gasser R.B."/>
        </authorList>
    </citation>
    <scope>NUCLEOTIDE SEQUENCE [LARGE SCALE GENOMIC DNA]</scope>
    <source>
        <strain evidence="1">DCEP-RM93F</strain>
    </source>
</reference>
<dbReference type="Proteomes" id="UP000030758">
    <property type="component" value="Unassembled WGS sequence"/>
</dbReference>
<name>A0A085N580_9BILA</name>
<accession>A0A085N580</accession>
<proteinExistence type="predicted"/>
<dbReference type="PANTHER" id="PTHR11439:SF467">
    <property type="entry name" value="INTEGRASE CATALYTIC DOMAIN-CONTAINING PROTEIN"/>
    <property type="match status" value="1"/>
</dbReference>